<organism evidence="2 3">
    <name type="scientific">Phyllosticta citribraziliensis</name>
    <dbReference type="NCBI Taxonomy" id="989973"/>
    <lineage>
        <taxon>Eukaryota</taxon>
        <taxon>Fungi</taxon>
        <taxon>Dikarya</taxon>
        <taxon>Ascomycota</taxon>
        <taxon>Pezizomycotina</taxon>
        <taxon>Dothideomycetes</taxon>
        <taxon>Dothideomycetes incertae sedis</taxon>
        <taxon>Botryosphaeriales</taxon>
        <taxon>Phyllostictaceae</taxon>
        <taxon>Phyllosticta</taxon>
    </lineage>
</organism>
<sequence length="125" mass="14414">MVGQPRRWCLRKFTSLWTLCGADATTSACYVLRDKHSCASRLVRRVETALGPCQTWRSAYEPACRLVCMYVHSLPAGRLGCKDNFKKLSRKYVLQMLKLEGWKWACLVDLLAWLECSEQPREAQI</sequence>
<gene>
    <name evidence="2" type="ORF">J3D65DRAFT_615752</name>
</gene>
<comment type="caution">
    <text evidence="2">The sequence shown here is derived from an EMBL/GenBank/DDBJ whole genome shotgun (WGS) entry which is preliminary data.</text>
</comment>
<accession>A0ABR1LZF2</accession>
<evidence type="ECO:0000256" key="1">
    <source>
        <dbReference type="SAM" id="SignalP"/>
    </source>
</evidence>
<reference evidence="2 3" key="1">
    <citation type="submission" date="2024-04" db="EMBL/GenBank/DDBJ databases">
        <title>Phyllosticta paracitricarpa is synonymous to the EU quarantine fungus P. citricarpa based on phylogenomic analyses.</title>
        <authorList>
            <consortium name="Lawrence Berkeley National Laboratory"/>
            <person name="Van ingen-buijs V.A."/>
            <person name="Van westerhoven A.C."/>
            <person name="Haridas S."/>
            <person name="Skiadas P."/>
            <person name="Martin F."/>
            <person name="Groenewald J.Z."/>
            <person name="Crous P.W."/>
            <person name="Seidl M.F."/>
        </authorList>
    </citation>
    <scope>NUCLEOTIDE SEQUENCE [LARGE SCALE GENOMIC DNA]</scope>
    <source>
        <strain evidence="2 3">CPC 17464</strain>
    </source>
</reference>
<dbReference type="RefSeq" id="XP_066657511.1">
    <property type="nucleotide sequence ID" value="XM_066799369.1"/>
</dbReference>
<evidence type="ECO:0000313" key="3">
    <source>
        <dbReference type="Proteomes" id="UP001360953"/>
    </source>
</evidence>
<evidence type="ECO:0008006" key="4">
    <source>
        <dbReference type="Google" id="ProtNLM"/>
    </source>
</evidence>
<name>A0ABR1LZF2_9PEZI</name>
<dbReference type="Proteomes" id="UP001360953">
    <property type="component" value="Unassembled WGS sequence"/>
</dbReference>
<dbReference type="EMBL" id="JBBPEH010000003">
    <property type="protein sequence ID" value="KAK7540580.1"/>
    <property type="molecule type" value="Genomic_DNA"/>
</dbReference>
<feature type="chain" id="PRO_5046539271" description="Secreted protein" evidence="1">
    <location>
        <begin position="25"/>
        <end position="125"/>
    </location>
</feature>
<dbReference type="GeneID" id="92032275"/>
<keyword evidence="3" id="KW-1185">Reference proteome</keyword>
<proteinExistence type="predicted"/>
<evidence type="ECO:0000313" key="2">
    <source>
        <dbReference type="EMBL" id="KAK7540580.1"/>
    </source>
</evidence>
<feature type="signal peptide" evidence="1">
    <location>
        <begin position="1"/>
        <end position="24"/>
    </location>
</feature>
<keyword evidence="1" id="KW-0732">Signal</keyword>
<protein>
    <recommendedName>
        <fullName evidence="4">Secreted protein</fullName>
    </recommendedName>
</protein>